<evidence type="ECO:0000313" key="1">
    <source>
        <dbReference type="EMBL" id="RFC67750.1"/>
    </source>
</evidence>
<sequence length="190" mass="19918">MAGVAIQATFGKAHDFIDADYVVVAPDTREEPASRNDPFAASSGMEMLRNRKFVEARDPNRAGPLFWAGGLALAAVAFWVSGGHALLNTTIAPTHAAIPAQLRISGWDSKINSTGTNPTLLIDGEVVNDGTASEPMPSLQIEVASPNGTSTHYKLGTGDASIDGQGTFPFSGRLHLPKDGVKTVSVSFAQ</sequence>
<keyword evidence="2" id="KW-1185">Reference proteome</keyword>
<accession>A0A371XET9</accession>
<comment type="caution">
    <text evidence="1">The sequence shown here is derived from an EMBL/GenBank/DDBJ whole genome shotgun (WGS) entry which is preliminary data.</text>
</comment>
<name>A0A371XET9_9HYPH</name>
<proteinExistence type="predicted"/>
<evidence type="ECO:0000313" key="2">
    <source>
        <dbReference type="Proteomes" id="UP000262379"/>
    </source>
</evidence>
<gene>
    <name evidence="1" type="ORF">DY251_09125</name>
</gene>
<dbReference type="AlphaFoldDB" id="A0A371XET9"/>
<organism evidence="1 2">
    <name type="scientific">Mesorhizobium denitrificans</name>
    <dbReference type="NCBI Taxonomy" id="2294114"/>
    <lineage>
        <taxon>Bacteria</taxon>
        <taxon>Pseudomonadati</taxon>
        <taxon>Pseudomonadota</taxon>
        <taxon>Alphaproteobacteria</taxon>
        <taxon>Hyphomicrobiales</taxon>
        <taxon>Phyllobacteriaceae</taxon>
        <taxon>Mesorhizobium</taxon>
    </lineage>
</organism>
<protein>
    <recommendedName>
        <fullName evidence="3">DUF3426 domain-containing protein</fullName>
    </recommendedName>
</protein>
<dbReference type="Proteomes" id="UP000262379">
    <property type="component" value="Unassembled WGS sequence"/>
</dbReference>
<dbReference type="EMBL" id="QURN01000006">
    <property type="protein sequence ID" value="RFC67750.1"/>
    <property type="molecule type" value="Genomic_DNA"/>
</dbReference>
<reference evidence="2" key="1">
    <citation type="submission" date="2018-08" db="EMBL/GenBank/DDBJ databases">
        <authorList>
            <person name="Im W.T."/>
        </authorList>
    </citation>
    <scope>NUCLEOTIDE SEQUENCE [LARGE SCALE GENOMIC DNA]</scope>
    <source>
        <strain evidence="2">LA-28</strain>
    </source>
</reference>
<evidence type="ECO:0008006" key="3">
    <source>
        <dbReference type="Google" id="ProtNLM"/>
    </source>
</evidence>